<keyword evidence="3" id="KW-1185">Reference proteome</keyword>
<evidence type="ECO:0000313" key="2">
    <source>
        <dbReference type="EMBL" id="CAG7785150.1"/>
    </source>
</evidence>
<gene>
    <name evidence="2" type="ORF">AFUS01_LOCUS23793</name>
</gene>
<dbReference type="AlphaFoldDB" id="A0A8J2KE37"/>
<feature type="region of interest" description="Disordered" evidence="1">
    <location>
        <begin position="87"/>
        <end position="130"/>
    </location>
</feature>
<protein>
    <submittedName>
        <fullName evidence="2">Uncharacterized protein</fullName>
    </submittedName>
</protein>
<reference evidence="2" key="1">
    <citation type="submission" date="2021-06" db="EMBL/GenBank/DDBJ databases">
        <authorList>
            <person name="Hodson N. C."/>
            <person name="Mongue J. A."/>
            <person name="Jaron S. K."/>
        </authorList>
    </citation>
    <scope>NUCLEOTIDE SEQUENCE</scope>
</reference>
<feature type="compositionally biased region" description="Acidic residues" evidence="1">
    <location>
        <begin position="121"/>
        <end position="130"/>
    </location>
</feature>
<accession>A0A8J2KE37</accession>
<proteinExistence type="predicted"/>
<evidence type="ECO:0000256" key="1">
    <source>
        <dbReference type="SAM" id="MobiDB-lite"/>
    </source>
</evidence>
<dbReference type="EMBL" id="CAJVCH010290359">
    <property type="protein sequence ID" value="CAG7785150.1"/>
    <property type="molecule type" value="Genomic_DNA"/>
</dbReference>
<comment type="caution">
    <text evidence="2">The sequence shown here is derived from an EMBL/GenBank/DDBJ whole genome shotgun (WGS) entry which is preliminary data.</text>
</comment>
<evidence type="ECO:0000313" key="3">
    <source>
        <dbReference type="Proteomes" id="UP000708208"/>
    </source>
</evidence>
<sequence length="130" mass="14881">MKTADVGMVVIDHGLPQLSSPLRAQNTTFRLLTQNDVLYTPYKFCTVPQYVESLQLIVDREQNRMDEGYEKARLFLRQLAENQYPARYYIPAPPSGPSSEDEDDEGFAVRPVSLALADTESYSEEEEREE</sequence>
<organism evidence="2 3">
    <name type="scientific">Allacma fusca</name>
    <dbReference type="NCBI Taxonomy" id="39272"/>
    <lineage>
        <taxon>Eukaryota</taxon>
        <taxon>Metazoa</taxon>
        <taxon>Ecdysozoa</taxon>
        <taxon>Arthropoda</taxon>
        <taxon>Hexapoda</taxon>
        <taxon>Collembola</taxon>
        <taxon>Symphypleona</taxon>
        <taxon>Sminthuridae</taxon>
        <taxon>Allacma</taxon>
    </lineage>
</organism>
<dbReference type="Proteomes" id="UP000708208">
    <property type="component" value="Unassembled WGS sequence"/>
</dbReference>
<name>A0A8J2KE37_9HEXA</name>